<keyword evidence="14" id="KW-0314">Glutamate biosynthesis</keyword>
<protein>
    <submittedName>
        <fullName evidence="19">Glutamate synthase (NADH) large subunit</fullName>
    </submittedName>
</protein>
<dbReference type="CDD" id="cd02808">
    <property type="entry name" value="GltS_FMN"/>
    <property type="match status" value="1"/>
</dbReference>
<evidence type="ECO:0000256" key="7">
    <source>
        <dbReference type="ARBA" id="ARBA00022643"/>
    </source>
</evidence>
<dbReference type="Pfam" id="PF01645">
    <property type="entry name" value="Glu_synthase"/>
    <property type="match status" value="1"/>
</dbReference>
<evidence type="ECO:0000256" key="12">
    <source>
        <dbReference type="ARBA" id="ARBA00023004"/>
    </source>
</evidence>
<comment type="cofactor">
    <cofactor evidence="3">
        <name>FAD</name>
        <dbReference type="ChEBI" id="CHEBI:57692"/>
    </cofactor>
</comment>
<dbReference type="Pfam" id="PF01493">
    <property type="entry name" value="GXGXG"/>
    <property type="match status" value="1"/>
</dbReference>
<dbReference type="SUPFAM" id="SSF69336">
    <property type="entry name" value="Alpha subunit of glutamate synthase, C-terminal domain"/>
    <property type="match status" value="1"/>
</dbReference>
<dbReference type="CDD" id="cd00982">
    <property type="entry name" value="gltB_C"/>
    <property type="match status" value="1"/>
</dbReference>
<evidence type="ECO:0000256" key="3">
    <source>
        <dbReference type="ARBA" id="ARBA00001974"/>
    </source>
</evidence>
<dbReference type="Pfam" id="PF00310">
    <property type="entry name" value="GATase_2"/>
    <property type="match status" value="1"/>
</dbReference>
<dbReference type="FunFam" id="2.160.20.60:FF:000001">
    <property type="entry name" value="Glutamate synthase, large subunit"/>
    <property type="match status" value="1"/>
</dbReference>
<dbReference type="Gene3D" id="3.60.20.10">
    <property type="entry name" value="Glutamine Phosphoribosylpyrophosphate, subunit 1, domain 1"/>
    <property type="match status" value="1"/>
</dbReference>
<keyword evidence="20" id="KW-1185">Reference proteome</keyword>
<evidence type="ECO:0000256" key="15">
    <source>
        <dbReference type="ARBA" id="ARBA00023291"/>
    </source>
</evidence>
<dbReference type="FunFam" id="3.20.20.70:FF:000053">
    <property type="entry name" value="Glutamate synthase large subunit"/>
    <property type="match status" value="1"/>
</dbReference>
<evidence type="ECO:0000256" key="13">
    <source>
        <dbReference type="ARBA" id="ARBA00023014"/>
    </source>
</evidence>
<dbReference type="PANTHER" id="PTHR11938:SF133">
    <property type="entry name" value="GLUTAMATE SYNTHASE (NADH)"/>
    <property type="match status" value="1"/>
</dbReference>
<feature type="region of interest" description="Disordered" evidence="17">
    <location>
        <begin position="1"/>
        <end position="20"/>
    </location>
</feature>
<dbReference type="InterPro" id="IPR006982">
    <property type="entry name" value="Glu_synth_centr_N"/>
</dbReference>
<dbReference type="Proteomes" id="UP000294902">
    <property type="component" value="Unassembled WGS sequence"/>
</dbReference>
<evidence type="ECO:0000256" key="2">
    <source>
        <dbReference type="ARBA" id="ARBA00001927"/>
    </source>
</evidence>
<dbReference type="GO" id="GO:0046872">
    <property type="term" value="F:metal ion binding"/>
    <property type="evidence" value="ECO:0007669"/>
    <property type="project" value="UniProtKB-KW"/>
</dbReference>
<dbReference type="GO" id="GO:0015930">
    <property type="term" value="F:glutamate synthase activity"/>
    <property type="evidence" value="ECO:0007669"/>
    <property type="project" value="InterPro"/>
</dbReference>
<evidence type="ECO:0000256" key="6">
    <source>
        <dbReference type="ARBA" id="ARBA00022630"/>
    </source>
</evidence>
<dbReference type="RefSeq" id="WP_132250983.1">
    <property type="nucleotide sequence ID" value="NZ_SMAL01000003.1"/>
</dbReference>
<keyword evidence="8" id="KW-0479">Metal-binding</keyword>
<comment type="cofactor">
    <cofactor evidence="2">
        <name>[3Fe-4S] cluster</name>
        <dbReference type="ChEBI" id="CHEBI:21137"/>
    </cofactor>
</comment>
<keyword evidence="9" id="KW-0274">FAD</keyword>
<reference evidence="19 20" key="1">
    <citation type="submission" date="2019-03" db="EMBL/GenBank/DDBJ databases">
        <title>Genomic Encyclopedia of Type Strains, Phase IV (KMG-IV): sequencing the most valuable type-strain genomes for metagenomic binning, comparative biology and taxonomic classification.</title>
        <authorList>
            <person name="Goeker M."/>
        </authorList>
    </citation>
    <scope>NUCLEOTIDE SEQUENCE [LARGE SCALE GENOMIC DNA]</scope>
    <source>
        <strain evidence="19 20">DSM 24629</strain>
    </source>
</reference>
<keyword evidence="12" id="KW-0408">Iron</keyword>
<dbReference type="NCBIfam" id="NF008730">
    <property type="entry name" value="PRK11750.1"/>
    <property type="match status" value="1"/>
</dbReference>
<dbReference type="InterPro" id="IPR029055">
    <property type="entry name" value="Ntn_hydrolases_N"/>
</dbReference>
<dbReference type="InterPro" id="IPR036485">
    <property type="entry name" value="Glu_synth_asu_C_sf"/>
</dbReference>
<dbReference type="EMBL" id="SMAL01000003">
    <property type="protein sequence ID" value="TCT15358.1"/>
    <property type="molecule type" value="Genomic_DNA"/>
</dbReference>
<feature type="domain" description="Glutamine amidotransferase type-2" evidence="18">
    <location>
        <begin position="24"/>
        <end position="421"/>
    </location>
</feature>
<keyword evidence="5" id="KW-0028">Amino-acid biosynthesis</keyword>
<keyword evidence="10" id="KW-0315">Glutamine amidotransferase</keyword>
<dbReference type="PANTHER" id="PTHR11938">
    <property type="entry name" value="FAD NADPH DEHYDROGENASE/OXIDOREDUCTASE"/>
    <property type="match status" value="1"/>
</dbReference>
<keyword evidence="13" id="KW-0411">Iron-sulfur</keyword>
<feature type="compositionally biased region" description="Polar residues" evidence="17">
    <location>
        <begin position="1"/>
        <end position="18"/>
    </location>
</feature>
<evidence type="ECO:0000256" key="1">
    <source>
        <dbReference type="ARBA" id="ARBA00001917"/>
    </source>
</evidence>
<dbReference type="FunFam" id="3.20.20.70:FF:000031">
    <property type="entry name" value="Glutamate synthase 1 [NADH]"/>
    <property type="match status" value="1"/>
</dbReference>
<dbReference type="InterPro" id="IPR002932">
    <property type="entry name" value="Glu_synthdom"/>
</dbReference>
<gene>
    <name evidence="19" type="ORF">EDC18_10363</name>
</gene>
<proteinExistence type="inferred from homology"/>
<dbReference type="InterPro" id="IPR017932">
    <property type="entry name" value="GATase_2_dom"/>
</dbReference>
<comment type="pathway">
    <text evidence="16">Amino-acid biosynthesis.</text>
</comment>
<keyword evidence="15" id="KW-0003">3Fe-4S</keyword>
<dbReference type="InterPro" id="IPR013785">
    <property type="entry name" value="Aldolase_TIM"/>
</dbReference>
<dbReference type="GO" id="GO:0006537">
    <property type="term" value="P:glutamate biosynthetic process"/>
    <property type="evidence" value="ECO:0007669"/>
    <property type="project" value="UniProtKB-KW"/>
</dbReference>
<dbReference type="CDD" id="cd00713">
    <property type="entry name" value="GltS"/>
    <property type="match status" value="1"/>
</dbReference>
<keyword evidence="7" id="KW-0288">FMN</keyword>
<dbReference type="Gene3D" id="2.160.20.60">
    <property type="entry name" value="Glutamate synthase, alpha subunit, C-terminal domain"/>
    <property type="match status" value="1"/>
</dbReference>
<evidence type="ECO:0000256" key="9">
    <source>
        <dbReference type="ARBA" id="ARBA00022827"/>
    </source>
</evidence>
<evidence type="ECO:0000256" key="5">
    <source>
        <dbReference type="ARBA" id="ARBA00022605"/>
    </source>
</evidence>
<evidence type="ECO:0000256" key="4">
    <source>
        <dbReference type="ARBA" id="ARBA00009716"/>
    </source>
</evidence>
<comment type="similarity">
    <text evidence="4">Belongs to the glutamate synthase family.</text>
</comment>
<dbReference type="Pfam" id="PF04898">
    <property type="entry name" value="Glu_syn_central"/>
    <property type="match status" value="1"/>
</dbReference>
<evidence type="ECO:0000313" key="19">
    <source>
        <dbReference type="EMBL" id="TCT15358.1"/>
    </source>
</evidence>
<dbReference type="GO" id="GO:0051538">
    <property type="term" value="F:3 iron, 4 sulfur cluster binding"/>
    <property type="evidence" value="ECO:0007669"/>
    <property type="project" value="UniProtKB-KW"/>
</dbReference>
<evidence type="ECO:0000256" key="11">
    <source>
        <dbReference type="ARBA" id="ARBA00023002"/>
    </source>
</evidence>
<dbReference type="PROSITE" id="PS51278">
    <property type="entry name" value="GATASE_TYPE_2"/>
    <property type="match status" value="1"/>
</dbReference>
<accession>A0A4R3ML65</accession>
<keyword evidence="6" id="KW-0285">Flavoprotein</keyword>
<evidence type="ECO:0000256" key="17">
    <source>
        <dbReference type="SAM" id="MobiDB-lite"/>
    </source>
</evidence>
<keyword evidence="11" id="KW-0560">Oxidoreductase</keyword>
<dbReference type="InterPro" id="IPR050711">
    <property type="entry name" value="ET-N_metabolism_enzyme"/>
</dbReference>
<evidence type="ECO:0000256" key="8">
    <source>
        <dbReference type="ARBA" id="ARBA00022723"/>
    </source>
</evidence>
<dbReference type="InterPro" id="IPR002489">
    <property type="entry name" value="Glu_synth_asu_C"/>
</dbReference>
<evidence type="ECO:0000313" key="20">
    <source>
        <dbReference type="Proteomes" id="UP000294902"/>
    </source>
</evidence>
<comment type="caution">
    <text evidence="19">The sequence shown here is derived from an EMBL/GenBank/DDBJ whole genome shotgun (WGS) entry which is preliminary data.</text>
</comment>
<dbReference type="OrthoDB" id="9758182at2"/>
<name>A0A4R3ML65_9FIRM</name>
<organism evidence="19 20">
    <name type="scientific">Natranaerovirga pectinivora</name>
    <dbReference type="NCBI Taxonomy" id="682400"/>
    <lineage>
        <taxon>Bacteria</taxon>
        <taxon>Bacillati</taxon>
        <taxon>Bacillota</taxon>
        <taxon>Clostridia</taxon>
        <taxon>Lachnospirales</taxon>
        <taxon>Natranaerovirgaceae</taxon>
        <taxon>Natranaerovirga</taxon>
    </lineage>
</organism>
<evidence type="ECO:0000259" key="18">
    <source>
        <dbReference type="PROSITE" id="PS51278"/>
    </source>
</evidence>
<dbReference type="FunFam" id="3.60.20.10:FF:000001">
    <property type="entry name" value="Glutamate synthase, large subunit"/>
    <property type="match status" value="1"/>
</dbReference>
<dbReference type="Gene3D" id="3.20.20.70">
    <property type="entry name" value="Aldolase class I"/>
    <property type="match status" value="2"/>
</dbReference>
<dbReference type="SUPFAM" id="SSF56235">
    <property type="entry name" value="N-terminal nucleophile aminohydrolases (Ntn hydrolases)"/>
    <property type="match status" value="1"/>
</dbReference>
<dbReference type="GO" id="GO:0019676">
    <property type="term" value="P:ammonia assimilation cycle"/>
    <property type="evidence" value="ECO:0007669"/>
    <property type="project" value="TreeGrafter"/>
</dbReference>
<sequence>MSQKNYGLPTQQGLYSPSQEKDSCGVGFVSHMKGKKSHSIVSQGLEVLVNLTHRGAVGSDADSGDGAGILIQIPHKFLSKKAIELGFTLPNEGEYGVGMIFLPQEPNARIYCEGIFEKIMLEENLRLIGWRNVPIVESATGITARGTQPVVHQIFIAKDDYDSITFERKLYIVRKLVEKAIESSNKPYMESFYVCSLSSQTMTYKGQLLAHQIPEFFPDLKDEDMESAIALVHQRYSTNTFPSWDRAQPFRYLAHNGEINTLRGNVNWMNAREGILESDVFGDDIKKIYPIITPNGSDSANLDNALELLLASGKSLAHAVCMLIPEAWQKNDIMDEDKKGFYEYHAGLMEPWDGPAAIAFTDGIQIGATLDRNGLRPARYLVTEDDIVVMASETGVLSFESQNIVKKGRLEPGKMFLIDTKEGRIISDDEIKQTLSQQKPYKQWIANNRLTIDDLPLPHEISVLSADLLLNHQTLFNYTEEELKRIIAPMAENGKEALGSMGNDAPFAVLSDESQLLFSYFRQLFAQVTNPPIDPIREELVMSLIQFLGDRGNLLNDLNPEINHNFIELKSPILDNASFEKIRHIDHTDFRTTKIPMLFPVNNSGRCLKNALDALCQRVVQSIEDGYNIIILTDRNVDKYNAPIPSLLALSCVHQHLIKKKLRTKVDLIVESGDARDVMHMALLIGYGANAINPYVALDSITHLVKNKLYVTKDITPEDAYKNYIKALSNGILKILSKMGICTLQSYQGAQIFEAVGISKKVIDRYFTGTPSRIEGIDLEIIAREVMLRHELAFKQLRNPYKNLLEGGNVHWRANRENHLFNPDSIHKLQHACKTNDYNLYKEYANIINDQSVKLGTIRGMLKLKNHSPISIDEVEPVENMVRRFATGAMSFGSLSKEVHETLAVAMNRIGGKSNSGEGGEDATRYEIDINGDNKKSAIKQIASGRFGVTTEYLVNAEELQIKMAQGAKPGEGGHLPGHKVTEAIAKVRHSTPGIDLISPPPHHDIYSIEDLAQLIFDLKNVNPSARINVKLVSEVGVGTVAAGVAKGHADVILISGHDGGTGASPISSIKYAGLPWELGLAETQQTLLLNDLRSRVVVQTDGQLKTGRDIAIAALLGAEEFGFATAALVVCGCIMMRKCHKNTCPVGVATQDPELRKYYQGKPEDLINFFTFLANDLREIMAEIGVRTIDEMVGRVDLLDVTDDNLHWKAKTLDLSSIIYKPELPSRIKPRQIFSQDHGLEKVLDQQLIKDAMPALDNRFKVEKTYSIKNVDRTVGTMLSGEVAKRYGADGLEEDTIHYKFFGTAGQSFACFGMKGITFELEGDCNDYLGKGLSGSKVIVYPPANSPFKAEENIIVGNTLLYGATSGEVYINGLAGERFAVRNSGATAVVEGVGDHGCEYMTGGVAVILGATGRNFAAGMSGGVAYVLDESEDFIADRCNTQIVITEKVEENDDIELLKTLISNHAKYTNSPKAKAILEQWDSYVEKFVKVISPAYKQILEQKRAANEVAVAN</sequence>
<evidence type="ECO:0000256" key="14">
    <source>
        <dbReference type="ARBA" id="ARBA00023164"/>
    </source>
</evidence>
<evidence type="ECO:0000256" key="10">
    <source>
        <dbReference type="ARBA" id="ARBA00022962"/>
    </source>
</evidence>
<comment type="cofactor">
    <cofactor evidence="1">
        <name>FMN</name>
        <dbReference type="ChEBI" id="CHEBI:58210"/>
    </cofactor>
</comment>
<dbReference type="SUPFAM" id="SSF51395">
    <property type="entry name" value="FMN-linked oxidoreductases"/>
    <property type="match status" value="1"/>
</dbReference>
<evidence type="ECO:0000256" key="16">
    <source>
        <dbReference type="ARBA" id="ARBA00029440"/>
    </source>
</evidence>